<feature type="compositionally biased region" description="Pro residues" evidence="2">
    <location>
        <begin position="439"/>
        <end position="451"/>
    </location>
</feature>
<name>A0A0K6S731_9ALVE</name>
<evidence type="ECO:0000313" key="3">
    <source>
        <dbReference type="EMBL" id="CUC09385.1"/>
    </source>
</evidence>
<feature type="region of interest" description="Disordered" evidence="2">
    <location>
        <begin position="285"/>
        <end position="467"/>
    </location>
</feature>
<organism evidence="3">
    <name type="scientific">Chromera velia CCMP2878</name>
    <dbReference type="NCBI Taxonomy" id="1169474"/>
    <lineage>
        <taxon>Eukaryota</taxon>
        <taxon>Sar</taxon>
        <taxon>Alveolata</taxon>
        <taxon>Colpodellida</taxon>
        <taxon>Chromeraceae</taxon>
        <taxon>Chromera</taxon>
    </lineage>
</organism>
<evidence type="ECO:0000256" key="1">
    <source>
        <dbReference type="SAM" id="Coils"/>
    </source>
</evidence>
<evidence type="ECO:0000256" key="2">
    <source>
        <dbReference type="SAM" id="MobiDB-lite"/>
    </source>
</evidence>
<sequence length="549" mass="61396">MSLRSCLKGSRGARLQQRVKTGVLDRMWGEIVTVEEEREFEKYGVRNEWQHQGPANRYLKKGQQDLEIFVMDVQEGRKVLTDFTKKLSEQLYHVLVDYSDLLFRTDPRNVEINADPIRQRLNEYVNEIAGLTGALQFERNEKETLRQELEREKGRTEHLKEQAEFQQFEALMTASDAEDARHSAFHQQSELNRQIGILQAERDQLRAQVEDLKAYKEVHYPRACNSCDRLKKELKQMEERHEKLQDRISAPIKRAEAFLFSPDMPVDKETNSSDSDRHELDVVVTPTHDSHTDLTRMTNLPPGVLDTDKNPHSSAPQPSTTALSVSNESDSRPGPSSQAPREGEKENRDDNNANMKVTSSSSMSTPLGDNHNATDASETAHALAHAGPHSANLPEEHLPRPRLDHTSRTSPTVSQSPNGPAGILLHHPVRPTGESSDSPDPPPTDPNAPTEPPEEIHAPSPRTVQPWFPTKVVQKASLSAAVAERSQDSHTCLSVSAAQSDSDWGGIGGHFDKMVSWGRQLSADLSSWWLKRMSTSDSSNALALPAPEA</sequence>
<feature type="compositionally biased region" description="Basic and acidic residues" evidence="2">
    <location>
        <begin position="341"/>
        <end position="351"/>
    </location>
</feature>
<gene>
    <name evidence="3" type="ORF">Cvel_19422.t1.CR1</name>
</gene>
<feature type="compositionally biased region" description="Polar residues" evidence="2">
    <location>
        <begin position="312"/>
        <end position="339"/>
    </location>
</feature>
<protein>
    <submittedName>
        <fullName evidence="3">Uncharacterized protein</fullName>
    </submittedName>
</protein>
<dbReference type="VEuPathDB" id="CryptoDB:Cvel_19422"/>
<proteinExistence type="predicted"/>
<dbReference type="AlphaFoldDB" id="A0A0K6S731"/>
<dbReference type="PhylomeDB" id="A0A0K6S731"/>
<feature type="compositionally biased region" description="Basic and acidic residues" evidence="2">
    <location>
        <begin position="394"/>
        <end position="407"/>
    </location>
</feature>
<accession>A0A0K6S731</accession>
<feature type="compositionally biased region" description="Polar residues" evidence="2">
    <location>
        <begin position="352"/>
        <end position="377"/>
    </location>
</feature>
<feature type="coiled-coil region" evidence="1">
    <location>
        <begin position="121"/>
        <end position="247"/>
    </location>
</feature>
<keyword evidence="1" id="KW-0175">Coiled coil</keyword>
<dbReference type="EMBL" id="CDMZ01000743">
    <property type="protein sequence ID" value="CUC09385.1"/>
    <property type="molecule type" value="Genomic_DNA"/>
</dbReference>
<reference evidence="3" key="1">
    <citation type="submission" date="2014-11" db="EMBL/GenBank/DDBJ databases">
        <title>Molecular phylogeny of cliff fern family Woodsiaceae with morphological implications.</title>
        <authorList>
            <person name="Shao Y.-Z."/>
            <person name="Wei R."/>
            <person name="Zhang X.-C."/>
        </authorList>
    </citation>
    <scope>NUCLEOTIDE SEQUENCE</scope>
</reference>
<feature type="compositionally biased region" description="Polar residues" evidence="2">
    <location>
        <begin position="408"/>
        <end position="418"/>
    </location>
</feature>